<keyword evidence="2" id="KW-0732">Signal</keyword>
<protein>
    <recommendedName>
        <fullName evidence="5">PEP-CTERM sorting domain-containing protein</fullName>
    </recommendedName>
</protein>
<accession>A0A842H937</accession>
<keyword evidence="4" id="KW-1185">Reference proteome</keyword>
<dbReference type="AlphaFoldDB" id="A0A842H937"/>
<reference evidence="3 4" key="1">
    <citation type="submission" date="2020-07" db="EMBL/GenBank/DDBJ databases">
        <authorList>
            <person name="Feng X."/>
        </authorList>
    </citation>
    <scope>NUCLEOTIDE SEQUENCE [LARGE SCALE GENOMIC DNA]</scope>
    <source>
        <strain evidence="3 4">JCM31066</strain>
    </source>
</reference>
<comment type="caution">
    <text evidence="3">The sequence shown here is derived from an EMBL/GenBank/DDBJ whole genome shotgun (WGS) entry which is preliminary data.</text>
</comment>
<keyword evidence="1" id="KW-1133">Transmembrane helix</keyword>
<proteinExistence type="predicted"/>
<evidence type="ECO:0000313" key="4">
    <source>
        <dbReference type="Proteomes" id="UP000546464"/>
    </source>
</evidence>
<evidence type="ECO:0008006" key="5">
    <source>
        <dbReference type="Google" id="ProtNLM"/>
    </source>
</evidence>
<evidence type="ECO:0000256" key="2">
    <source>
        <dbReference type="SAM" id="SignalP"/>
    </source>
</evidence>
<organism evidence="3 4">
    <name type="scientific">Ruficoccus amylovorans</name>
    <dbReference type="NCBI Taxonomy" id="1804625"/>
    <lineage>
        <taxon>Bacteria</taxon>
        <taxon>Pseudomonadati</taxon>
        <taxon>Verrucomicrobiota</taxon>
        <taxon>Opitutia</taxon>
        <taxon>Puniceicoccales</taxon>
        <taxon>Cerasicoccaceae</taxon>
        <taxon>Ruficoccus</taxon>
    </lineage>
</organism>
<dbReference type="RefSeq" id="WP_185673932.1">
    <property type="nucleotide sequence ID" value="NZ_JACHVB010000012.1"/>
</dbReference>
<keyword evidence="1" id="KW-0472">Membrane</keyword>
<feature type="signal peptide" evidence="2">
    <location>
        <begin position="1"/>
        <end position="30"/>
    </location>
</feature>
<dbReference type="EMBL" id="JACHVB010000012">
    <property type="protein sequence ID" value="MBC2592922.1"/>
    <property type="molecule type" value="Genomic_DNA"/>
</dbReference>
<evidence type="ECO:0000313" key="3">
    <source>
        <dbReference type="EMBL" id="MBC2592922.1"/>
    </source>
</evidence>
<name>A0A842H937_9BACT</name>
<dbReference type="PROSITE" id="PS51257">
    <property type="entry name" value="PROKAR_LIPOPROTEIN"/>
    <property type="match status" value="1"/>
</dbReference>
<keyword evidence="1" id="KW-0812">Transmembrane</keyword>
<evidence type="ECO:0000256" key="1">
    <source>
        <dbReference type="SAM" id="Phobius"/>
    </source>
</evidence>
<gene>
    <name evidence="3" type="ORF">H5P28_01485</name>
</gene>
<feature type="chain" id="PRO_5032448736" description="PEP-CTERM sorting domain-containing protein" evidence="2">
    <location>
        <begin position="31"/>
        <end position="244"/>
    </location>
</feature>
<sequence>MNALTRSALPLKSALIGAAGLLSLACAANAAVLVEYQFESTSSPVNGPTIVDENITADNATWEGINGTGSGYGGTYNSAWTQTANLGQSFNDTQFLSITLTADEGSALYLNSLTFDLGGTRNSGSNNYTVNAVVRTSADNYTNDLAVNTGGDTIASTTFNTTSPSYNTFTVDLSGAQYQGLETIELRIYAYVTSTPVTTIYYRLDNVTVEGSTVIPEPAVIGPVFAALALLLTLGRKKFLSKRR</sequence>
<dbReference type="Proteomes" id="UP000546464">
    <property type="component" value="Unassembled WGS sequence"/>
</dbReference>
<feature type="transmembrane region" description="Helical" evidence="1">
    <location>
        <begin position="218"/>
        <end position="235"/>
    </location>
</feature>